<dbReference type="InterPro" id="IPR002035">
    <property type="entry name" value="VWF_A"/>
</dbReference>
<dbReference type="PROSITE" id="PS50234">
    <property type="entry name" value="VWFA"/>
    <property type="match status" value="1"/>
</dbReference>
<dbReference type="InterPro" id="IPR036465">
    <property type="entry name" value="vWFA_dom_sf"/>
</dbReference>
<evidence type="ECO:0000256" key="1">
    <source>
        <dbReference type="PROSITE-ProRule" id="PRU00094"/>
    </source>
</evidence>
<dbReference type="SMART" id="SM00609">
    <property type="entry name" value="VIT"/>
    <property type="match status" value="1"/>
</dbReference>
<dbReference type="Gene3D" id="3.30.50.10">
    <property type="entry name" value="Erythroid Transcription Factor GATA-1, subunit A"/>
    <property type="match status" value="1"/>
</dbReference>
<proteinExistence type="predicted"/>
<sequence>MWGLYSDQLSAVPLIHVRVDASIKELAAQVKLTQTYVNEFAWPIEAAYAFPIPDRAAVCAFALVKQDGSRIPGQVKEKAEARQTYEAAVGEGRRTALFQQISPDVFQIAVGNLAPYELVQVELVYATELSEDNEMDSTRFHVPMHIGARYGGEPVPVATPSQVFLEIFVSVETISPISKIGSLSHNINIELGPDPSLTNATLTDRQYARVSLSSATALEKDFVLAITSAGLDAPRCIAEFHPTEHTTAITFTLVPRFKLPADVSAQEYIFLVDRSGSMFGARMNAAKKALVVLLRTLPSRNTSTYFQIVSFGTSPTLLWDNGSRPYDQRSLDEATMHVDSMKSNYGGTEIQYALERCFARRRNNIPTSVFVLTDGDYWDVSALLGSCRNAVSCAPPQSYLRLFALGIGNSASTAVCEGIARVGNGACMMVDENESSAAFAGKISRMLKAARTPPITEVEIDWGTSDSVLREDEFVVLPAAEAKAITMFDASETSFLDLGEETLPLCTPIALPPAPPVQQSPFKIQNISPGNRVTVYAIIQGKDIPKTIKFSGKHMLSSTKVEIELPVVLSNLPNLPEAAPAIHALAVKKIAQDMEDGELGVVRSASQAKNDNDLRDTVNAWIGRLGTSYSIATSQTSFVAVDESEVVSNATHNTLQNDRSGNWQAAPNASNLSDSWATNDSLVSDYDFCIIPPQRKPNDPAAQAQLFSDNPSGSTQFLRRACFSCGTSDPPSWRRSTVNPGKIVCNRCGLYERTKSRPVFAQKTTEARTEMDVLETLARHQLYNGGFTSSVFDVIPLCVSVEDVRIRVTKHLPTVSDALFATVMAMAFILRASARSMDGDMKEICEAIFDKAREYVNDAFGYLNLDVNELAMSGVPLVQ</sequence>
<dbReference type="CDD" id="cd00202">
    <property type="entry name" value="ZnF_GATA"/>
    <property type="match status" value="1"/>
</dbReference>
<dbReference type="AlphaFoldDB" id="A0A8H6SEC7"/>
<organism evidence="5 6">
    <name type="scientific">Mycena indigotica</name>
    <dbReference type="NCBI Taxonomy" id="2126181"/>
    <lineage>
        <taxon>Eukaryota</taxon>
        <taxon>Fungi</taxon>
        <taxon>Dikarya</taxon>
        <taxon>Basidiomycota</taxon>
        <taxon>Agaricomycotina</taxon>
        <taxon>Agaricomycetes</taxon>
        <taxon>Agaricomycetidae</taxon>
        <taxon>Agaricales</taxon>
        <taxon>Marasmiineae</taxon>
        <taxon>Mycenaceae</taxon>
        <taxon>Mycena</taxon>
    </lineage>
</organism>
<dbReference type="PROSITE" id="PS50114">
    <property type="entry name" value="GATA_ZN_FINGER_2"/>
    <property type="match status" value="1"/>
</dbReference>
<dbReference type="EMBL" id="JACAZF010000008">
    <property type="protein sequence ID" value="KAF7297225.1"/>
    <property type="molecule type" value="Genomic_DNA"/>
</dbReference>
<dbReference type="GeneID" id="59348688"/>
<dbReference type="PANTHER" id="PTHR45737:SF6">
    <property type="entry name" value="VON WILLEBRAND FACTOR A DOMAIN-CONTAINING PROTEIN 5A"/>
    <property type="match status" value="1"/>
</dbReference>
<dbReference type="PANTHER" id="PTHR45737">
    <property type="entry name" value="VON WILLEBRAND FACTOR A DOMAIN-CONTAINING PROTEIN 5A"/>
    <property type="match status" value="1"/>
</dbReference>
<evidence type="ECO:0000259" key="4">
    <source>
        <dbReference type="PROSITE" id="PS51468"/>
    </source>
</evidence>
<dbReference type="RefSeq" id="XP_037217584.1">
    <property type="nucleotide sequence ID" value="XM_037366172.1"/>
</dbReference>
<evidence type="ECO:0000313" key="6">
    <source>
        <dbReference type="Proteomes" id="UP000636479"/>
    </source>
</evidence>
<dbReference type="GO" id="GO:0043565">
    <property type="term" value="F:sequence-specific DNA binding"/>
    <property type="evidence" value="ECO:0007669"/>
    <property type="project" value="InterPro"/>
</dbReference>
<keyword evidence="1" id="KW-0862">Zinc</keyword>
<keyword evidence="1" id="KW-0479">Metal-binding</keyword>
<dbReference type="InterPro" id="IPR013694">
    <property type="entry name" value="VIT"/>
</dbReference>
<feature type="domain" description="VIT" evidence="4">
    <location>
        <begin position="1"/>
        <end position="127"/>
    </location>
</feature>
<dbReference type="InterPro" id="IPR013088">
    <property type="entry name" value="Znf_NHR/GATA"/>
</dbReference>
<name>A0A8H6SEC7_9AGAR</name>
<dbReference type="Gene3D" id="3.40.50.410">
    <property type="entry name" value="von Willebrand factor, type A domain"/>
    <property type="match status" value="1"/>
</dbReference>
<protein>
    <submittedName>
        <fullName evidence="5">Uncharacterized protein</fullName>
    </submittedName>
</protein>
<evidence type="ECO:0000259" key="3">
    <source>
        <dbReference type="PROSITE" id="PS50234"/>
    </source>
</evidence>
<dbReference type="GO" id="GO:0008270">
    <property type="term" value="F:zinc ion binding"/>
    <property type="evidence" value="ECO:0007669"/>
    <property type="project" value="UniProtKB-KW"/>
</dbReference>
<keyword evidence="1" id="KW-0863">Zinc-finger</keyword>
<feature type="domain" description="VWFA" evidence="3">
    <location>
        <begin position="267"/>
        <end position="450"/>
    </location>
</feature>
<reference evidence="5" key="1">
    <citation type="submission" date="2020-05" db="EMBL/GenBank/DDBJ databases">
        <title>Mycena genomes resolve the evolution of fungal bioluminescence.</title>
        <authorList>
            <person name="Tsai I.J."/>
        </authorList>
    </citation>
    <scope>NUCLEOTIDE SEQUENCE</scope>
    <source>
        <strain evidence="5">171206Taipei</strain>
    </source>
</reference>
<accession>A0A8H6SEC7</accession>
<feature type="domain" description="GATA-type" evidence="2">
    <location>
        <begin position="720"/>
        <end position="753"/>
    </location>
</feature>
<evidence type="ECO:0000259" key="2">
    <source>
        <dbReference type="PROSITE" id="PS50114"/>
    </source>
</evidence>
<dbReference type="Pfam" id="PF08487">
    <property type="entry name" value="VIT"/>
    <property type="match status" value="1"/>
</dbReference>
<dbReference type="Pfam" id="PF00320">
    <property type="entry name" value="GATA"/>
    <property type="match status" value="1"/>
</dbReference>
<dbReference type="Pfam" id="PF13768">
    <property type="entry name" value="VWA_3"/>
    <property type="match status" value="1"/>
</dbReference>
<dbReference type="SUPFAM" id="SSF57716">
    <property type="entry name" value="Glucocorticoid receptor-like (DNA-binding domain)"/>
    <property type="match status" value="1"/>
</dbReference>
<keyword evidence="6" id="KW-1185">Reference proteome</keyword>
<dbReference type="GO" id="GO:0006355">
    <property type="term" value="P:regulation of DNA-templated transcription"/>
    <property type="evidence" value="ECO:0007669"/>
    <property type="project" value="InterPro"/>
</dbReference>
<dbReference type="OrthoDB" id="1729737at2759"/>
<dbReference type="SUPFAM" id="SSF53300">
    <property type="entry name" value="vWA-like"/>
    <property type="match status" value="1"/>
</dbReference>
<evidence type="ECO:0000313" key="5">
    <source>
        <dbReference type="EMBL" id="KAF7297225.1"/>
    </source>
</evidence>
<dbReference type="InterPro" id="IPR000679">
    <property type="entry name" value="Znf_GATA"/>
</dbReference>
<gene>
    <name evidence="5" type="ORF">MIND_00955600</name>
</gene>
<dbReference type="PROSITE" id="PS51468">
    <property type="entry name" value="VIT"/>
    <property type="match status" value="1"/>
</dbReference>
<dbReference type="Proteomes" id="UP000636479">
    <property type="component" value="Unassembled WGS sequence"/>
</dbReference>
<comment type="caution">
    <text evidence="5">The sequence shown here is derived from an EMBL/GenBank/DDBJ whole genome shotgun (WGS) entry which is preliminary data.</text>
</comment>
<dbReference type="SMART" id="SM00401">
    <property type="entry name" value="ZnF_GATA"/>
    <property type="match status" value="1"/>
</dbReference>
<dbReference type="SMART" id="SM00327">
    <property type="entry name" value="VWA"/>
    <property type="match status" value="1"/>
</dbReference>